<evidence type="ECO:0000256" key="7">
    <source>
        <dbReference type="SAM" id="Phobius"/>
    </source>
</evidence>
<gene>
    <name evidence="9" type="ORF">NND11_03610</name>
</gene>
<sequence length="346" mass="39708">MEQNENKTQVIDLKKIVKRVMEHKLSFALTLIISFTISCLYIITIPRYYSTDTQLAPEIESSMETSTLGSLASSFGFDMSKMNSQDAITPLLYPELMKDNKFVYSFFPIKVKSQDGKIETNYFEYLSKYQKMPTLYTLFSKKKDTKNMDFPNAKTNPYALNEEQTKIIDQIREDVKVSVDSKTGVITIKTTSQDPLICKTLADSIRGILQRYITAYRTNKARADVAYYKKLALDAKSSYEKSRQLYGSYADANTEVVLESFRSKQEDLENDMQLKYNTYSQLNQQLQSAMTKLREKTPAFTILKGAEVPIKPAGPKRMIFVLAITILSLFVYTLIILRKDISKLFV</sequence>
<evidence type="ECO:0000256" key="4">
    <source>
        <dbReference type="ARBA" id="ARBA00022989"/>
    </source>
</evidence>
<dbReference type="InterPro" id="IPR003856">
    <property type="entry name" value="LPS_length_determ_N"/>
</dbReference>
<dbReference type="RefSeq" id="WP_153081495.1">
    <property type="nucleotide sequence ID" value="NZ_JAJTTD010000002.1"/>
</dbReference>
<feature type="transmembrane region" description="Helical" evidence="7">
    <location>
        <begin position="318"/>
        <end position="337"/>
    </location>
</feature>
<dbReference type="AlphaFoldDB" id="A0AAW5I260"/>
<protein>
    <submittedName>
        <fullName evidence="9">Wzz/FepE/Etk N-terminal domain-containing protein</fullName>
    </submittedName>
</protein>
<accession>A0AAW5I260</accession>
<dbReference type="Pfam" id="PF02706">
    <property type="entry name" value="Wzz"/>
    <property type="match status" value="1"/>
</dbReference>
<evidence type="ECO:0000313" key="10">
    <source>
        <dbReference type="Proteomes" id="UP001206014"/>
    </source>
</evidence>
<dbReference type="GO" id="GO:0004713">
    <property type="term" value="F:protein tyrosine kinase activity"/>
    <property type="evidence" value="ECO:0007669"/>
    <property type="project" value="TreeGrafter"/>
</dbReference>
<evidence type="ECO:0000256" key="3">
    <source>
        <dbReference type="ARBA" id="ARBA00022692"/>
    </source>
</evidence>
<keyword evidence="2" id="KW-1003">Cell membrane</keyword>
<evidence type="ECO:0000256" key="2">
    <source>
        <dbReference type="ARBA" id="ARBA00022475"/>
    </source>
</evidence>
<comment type="caution">
    <text evidence="9">The sequence shown here is derived from an EMBL/GenBank/DDBJ whole genome shotgun (WGS) entry which is preliminary data.</text>
</comment>
<keyword evidence="5 7" id="KW-0472">Membrane</keyword>
<organism evidence="9 10">
    <name type="scientific">Segatella copri</name>
    <dbReference type="NCBI Taxonomy" id="165179"/>
    <lineage>
        <taxon>Bacteria</taxon>
        <taxon>Pseudomonadati</taxon>
        <taxon>Bacteroidota</taxon>
        <taxon>Bacteroidia</taxon>
        <taxon>Bacteroidales</taxon>
        <taxon>Prevotellaceae</taxon>
        <taxon>Segatella</taxon>
    </lineage>
</organism>
<dbReference type="EMBL" id="JANDXR010000002">
    <property type="protein sequence ID" value="MCP9500649.1"/>
    <property type="molecule type" value="Genomic_DNA"/>
</dbReference>
<dbReference type="InterPro" id="IPR050445">
    <property type="entry name" value="Bact_polysacc_biosynth/exp"/>
</dbReference>
<comment type="subcellular location">
    <subcellularLocation>
        <location evidence="1">Cell membrane</location>
        <topology evidence="1">Multi-pass membrane protein</topology>
    </subcellularLocation>
</comment>
<dbReference type="Proteomes" id="UP001206014">
    <property type="component" value="Unassembled WGS sequence"/>
</dbReference>
<name>A0AAW5I260_9BACT</name>
<proteinExistence type="predicted"/>
<evidence type="ECO:0000256" key="1">
    <source>
        <dbReference type="ARBA" id="ARBA00004651"/>
    </source>
</evidence>
<keyword evidence="4 7" id="KW-1133">Transmembrane helix</keyword>
<dbReference type="PANTHER" id="PTHR32309">
    <property type="entry name" value="TYROSINE-PROTEIN KINASE"/>
    <property type="match status" value="1"/>
</dbReference>
<feature type="coiled-coil region" evidence="6">
    <location>
        <begin position="265"/>
        <end position="296"/>
    </location>
</feature>
<reference evidence="9" key="1">
    <citation type="submission" date="2022-07" db="EMBL/GenBank/DDBJ databases">
        <title>Prevotella copri.</title>
        <authorList>
            <person name="Yang C."/>
        </authorList>
    </citation>
    <scope>NUCLEOTIDE SEQUENCE</scope>
    <source>
        <strain evidence="9">HF88</strain>
    </source>
</reference>
<keyword evidence="6" id="KW-0175">Coiled coil</keyword>
<evidence type="ECO:0000259" key="8">
    <source>
        <dbReference type="Pfam" id="PF02706"/>
    </source>
</evidence>
<evidence type="ECO:0000256" key="6">
    <source>
        <dbReference type="SAM" id="Coils"/>
    </source>
</evidence>
<dbReference type="GO" id="GO:0005886">
    <property type="term" value="C:plasma membrane"/>
    <property type="evidence" value="ECO:0007669"/>
    <property type="project" value="UniProtKB-SubCell"/>
</dbReference>
<evidence type="ECO:0000313" key="9">
    <source>
        <dbReference type="EMBL" id="MCP9500649.1"/>
    </source>
</evidence>
<dbReference type="PANTHER" id="PTHR32309:SF13">
    <property type="entry name" value="FERRIC ENTEROBACTIN TRANSPORT PROTEIN FEPE"/>
    <property type="match status" value="1"/>
</dbReference>
<feature type="domain" description="Polysaccharide chain length determinant N-terminal" evidence="8">
    <location>
        <begin position="11"/>
        <end position="81"/>
    </location>
</feature>
<keyword evidence="3 7" id="KW-0812">Transmembrane</keyword>
<feature type="transmembrane region" description="Helical" evidence="7">
    <location>
        <begin position="25"/>
        <end position="43"/>
    </location>
</feature>
<evidence type="ECO:0000256" key="5">
    <source>
        <dbReference type="ARBA" id="ARBA00023136"/>
    </source>
</evidence>